<keyword evidence="7 10" id="KW-0479">Metal-binding</keyword>
<dbReference type="EMBL" id="CP062796">
    <property type="protein sequence ID" value="QUL97636.1"/>
    <property type="molecule type" value="Genomic_DNA"/>
</dbReference>
<feature type="binding site" evidence="7 11">
    <location>
        <position position="442"/>
    </location>
    <ligand>
        <name>[4Fe-4S] cluster</name>
        <dbReference type="ChEBI" id="CHEBI:49883"/>
    </ligand>
</feature>
<dbReference type="InterPro" id="IPR005854">
    <property type="entry name" value="PurF"/>
</dbReference>
<feature type="binding site" evidence="7 11">
    <location>
        <position position="445"/>
    </location>
    <ligand>
        <name>[4Fe-4S] cluster</name>
        <dbReference type="ChEBI" id="CHEBI:49883"/>
    </ligand>
</feature>
<comment type="cofactor">
    <cofactor evidence="7 11">
        <name>[4Fe-4S] cluster</name>
        <dbReference type="ChEBI" id="CHEBI:49883"/>
    </cofactor>
    <text evidence="7 11">Binds 1 [4Fe-4S] cluster per subunit.</text>
</comment>
<dbReference type="NCBIfam" id="TIGR01134">
    <property type="entry name" value="purF"/>
    <property type="match status" value="1"/>
</dbReference>
<dbReference type="InterPro" id="IPR017932">
    <property type="entry name" value="GATase_2_dom"/>
</dbReference>
<dbReference type="PANTHER" id="PTHR11907">
    <property type="entry name" value="AMIDOPHOSPHORIBOSYLTRANSFERASE"/>
    <property type="match status" value="1"/>
</dbReference>
<comment type="catalytic activity">
    <reaction evidence="7 8">
        <text>5-phospho-beta-D-ribosylamine + L-glutamate + diphosphate = 5-phospho-alpha-D-ribose 1-diphosphate + L-glutamine + H2O</text>
        <dbReference type="Rhea" id="RHEA:14905"/>
        <dbReference type="ChEBI" id="CHEBI:15377"/>
        <dbReference type="ChEBI" id="CHEBI:29985"/>
        <dbReference type="ChEBI" id="CHEBI:33019"/>
        <dbReference type="ChEBI" id="CHEBI:58017"/>
        <dbReference type="ChEBI" id="CHEBI:58359"/>
        <dbReference type="ChEBI" id="CHEBI:58681"/>
        <dbReference type="EC" id="2.4.2.14"/>
    </reaction>
</comment>
<dbReference type="GO" id="GO:0000287">
    <property type="term" value="F:magnesium ion binding"/>
    <property type="evidence" value="ECO:0007669"/>
    <property type="project" value="UniProtKB-UniRule"/>
</dbReference>
<protein>
    <recommendedName>
        <fullName evidence="7">Amidophosphoribosyltransferase</fullName>
        <shortName evidence="7">ATase</shortName>
        <ecNumber evidence="7">2.4.2.14</ecNumber>
    </recommendedName>
    <alternativeName>
        <fullName evidence="7">Glutamine phosphoribosylpyrophosphate amidotransferase</fullName>
        <shortName evidence="7">GPATase</shortName>
    </alternativeName>
</protein>
<dbReference type="GO" id="GO:0006189">
    <property type="term" value="P:'de novo' IMP biosynthetic process"/>
    <property type="evidence" value="ECO:0007669"/>
    <property type="project" value="UniProtKB-UniRule"/>
</dbReference>
<keyword evidence="4 7" id="KW-0808">Transferase</keyword>
<comment type="cofactor">
    <cofactor evidence="7 10">
        <name>Mg(2+)</name>
        <dbReference type="ChEBI" id="CHEBI:18420"/>
    </cofactor>
    <text evidence="7 10">Binds 1 Mg(2+) ion per subunit.</text>
</comment>
<dbReference type="SUPFAM" id="SSF56235">
    <property type="entry name" value="N-terminal nucleophile aminohydrolases (Ntn hydrolases)"/>
    <property type="match status" value="1"/>
</dbReference>
<evidence type="ECO:0000256" key="6">
    <source>
        <dbReference type="ARBA" id="ARBA00022962"/>
    </source>
</evidence>
<dbReference type="CDD" id="cd06223">
    <property type="entry name" value="PRTases_typeI"/>
    <property type="match status" value="1"/>
</dbReference>
<keyword evidence="7" id="KW-0004">4Fe-4S</keyword>
<feature type="binding site" evidence="7 10">
    <location>
        <position position="355"/>
    </location>
    <ligand>
        <name>Mg(2+)</name>
        <dbReference type="ChEBI" id="CHEBI:18420"/>
    </ligand>
</feature>
<feature type="active site" description="Nucleophile" evidence="7 9">
    <location>
        <position position="9"/>
    </location>
</feature>
<feature type="domain" description="Glutamine amidotransferase type-2" evidence="12">
    <location>
        <begin position="9"/>
        <end position="227"/>
    </location>
</feature>
<evidence type="ECO:0000256" key="5">
    <source>
        <dbReference type="ARBA" id="ARBA00022755"/>
    </source>
</evidence>
<evidence type="ECO:0000256" key="10">
    <source>
        <dbReference type="PIRSR" id="PIRSR000485-2"/>
    </source>
</evidence>
<dbReference type="Pfam" id="PF00156">
    <property type="entry name" value="Pribosyltran"/>
    <property type="match status" value="1"/>
</dbReference>
<evidence type="ECO:0000256" key="7">
    <source>
        <dbReference type="HAMAP-Rule" id="MF_01931"/>
    </source>
</evidence>
<accession>A0AAT9L9B5</accession>
<dbReference type="Gene3D" id="3.60.20.10">
    <property type="entry name" value="Glutamine Phosphoribosylpyrophosphate, subunit 1, domain 1"/>
    <property type="match status" value="1"/>
</dbReference>
<evidence type="ECO:0000256" key="1">
    <source>
        <dbReference type="ARBA" id="ARBA00005209"/>
    </source>
</evidence>
<dbReference type="KEGG" id="fcz:IMF26_05780"/>
<evidence type="ECO:0000313" key="13">
    <source>
        <dbReference type="EMBL" id="QUL97636.1"/>
    </source>
</evidence>
<name>A0AAT9L9B5_9FIRM</name>
<evidence type="ECO:0000259" key="12">
    <source>
        <dbReference type="PROSITE" id="PS51278"/>
    </source>
</evidence>
<dbReference type="AlphaFoldDB" id="A0AAT9L9B5"/>
<dbReference type="GO" id="GO:0051539">
    <property type="term" value="F:4 iron, 4 sulfur cluster binding"/>
    <property type="evidence" value="ECO:0007669"/>
    <property type="project" value="UniProtKB-KW"/>
</dbReference>
<sequence>MSHEICEECGVFAVAGHPKAAELCYYGLYALQHRGQESAGIAVYRKSGIYTRKGMGLVSDVFSKESIRDLGGEMAIGHVRYSTTGESRLENAQPITVKMWRGEMSLAHNGNLVNARQLRHTLEVQGSIFQTTSDTEVIPHLVAKSLAGNTLDALRFALSQVRGAYALVVLTPEGIFGVKDPNGFRPLCLGEVEGAYILSSESCAIDAVGGRFVRELEPGEIVKIGHLSASLQSVRAFPPGRASLCVFEFIYFARPDSDIYGLNVHAARKALGRRLAIKAPCDADLVTGVPDSSLSAASGYAEEAGMPYEMGLVKNRYIGRTFIAPEQSMREAGVRIKLNPLRRLVDGKRVVLVDDSIVRGTTSRHIVGLLRAAGAREVHVRISSPPYRYPCYYGIDTSSRGELIASAMEVDEIRKAIEADSLAFLDVADLEDVLGKRVGSLCYACFTGDYPVPLARDFDGDCG</sequence>
<dbReference type="InterPro" id="IPR035584">
    <property type="entry name" value="PurF_N"/>
</dbReference>
<dbReference type="Pfam" id="PF13537">
    <property type="entry name" value="GATase_7"/>
    <property type="match status" value="1"/>
</dbReference>
<evidence type="ECO:0000256" key="8">
    <source>
        <dbReference type="PIRNR" id="PIRNR000485"/>
    </source>
</evidence>
<keyword evidence="3 7" id="KW-0328">Glycosyltransferase</keyword>
<reference evidence="13" key="2">
    <citation type="journal article" date="2023" name="Biology">
        <title>Prokaryotic Life Associated with Coal-Fire Gas Vents Revealed by Metagenomics.</title>
        <authorList>
            <person name="Kadnikov V.V."/>
            <person name="Mardanov A.V."/>
            <person name="Beletsky A.V."/>
            <person name="Karnachuk O.V."/>
            <person name="Ravin N.V."/>
        </authorList>
    </citation>
    <scope>NUCLEOTIDE SEQUENCE</scope>
    <source>
        <strain evidence="13">Bu02</strain>
    </source>
</reference>
<keyword evidence="5 7" id="KW-0658">Purine biosynthesis</keyword>
<keyword evidence="7 11" id="KW-0411">Iron-sulfur</keyword>
<dbReference type="Gene3D" id="3.40.50.2020">
    <property type="match status" value="1"/>
</dbReference>
<keyword evidence="6 7" id="KW-0315">Glutamine amidotransferase</keyword>
<dbReference type="EC" id="2.4.2.14" evidence="7"/>
<evidence type="ECO:0000256" key="11">
    <source>
        <dbReference type="PIRSR" id="PIRSR000485-3"/>
    </source>
</evidence>
<comment type="similarity">
    <text evidence="2 7 8">In the C-terminal section; belongs to the purine/pyrimidine phosphoribosyltransferase family.</text>
</comment>
<comment type="function">
    <text evidence="7">Catalyzes the formation of phosphoribosylamine from phosphoribosylpyrophosphate (PRPP) and glutamine.</text>
</comment>
<dbReference type="HAMAP" id="MF_01931">
    <property type="entry name" value="PurF"/>
    <property type="match status" value="1"/>
</dbReference>
<dbReference type="InterPro" id="IPR029055">
    <property type="entry name" value="Ntn_hydrolases_N"/>
</dbReference>
<evidence type="ECO:0000256" key="3">
    <source>
        <dbReference type="ARBA" id="ARBA00022676"/>
    </source>
</evidence>
<dbReference type="PROSITE" id="PS51278">
    <property type="entry name" value="GATASE_TYPE_2"/>
    <property type="match status" value="1"/>
</dbReference>
<keyword evidence="7 10" id="KW-0460">Magnesium</keyword>
<gene>
    <name evidence="7" type="primary">purF</name>
    <name evidence="13" type="ORF">IMF26_05780</name>
</gene>
<dbReference type="GO" id="GO:0009113">
    <property type="term" value="P:purine nucleobase biosynthetic process"/>
    <property type="evidence" value="ECO:0007669"/>
    <property type="project" value="UniProtKB-UniRule"/>
</dbReference>
<comment type="pathway">
    <text evidence="1 7 8">Purine metabolism; IMP biosynthesis via de novo pathway; N(1)-(5-phospho-D-ribosyl)glycinamide from 5-phospho-alpha-D-ribose 1-diphosphate: step 1/2.</text>
</comment>
<dbReference type="CDD" id="cd00715">
    <property type="entry name" value="GPATase_N"/>
    <property type="match status" value="1"/>
</dbReference>
<feature type="binding site" evidence="7 10">
    <location>
        <position position="354"/>
    </location>
    <ligand>
        <name>Mg(2+)</name>
        <dbReference type="ChEBI" id="CHEBI:18420"/>
    </ligand>
</feature>
<reference evidence="13" key="1">
    <citation type="submission" date="2020-10" db="EMBL/GenBank/DDBJ databases">
        <authorList>
            <person name="Kadnikov V."/>
            <person name="Beletsky A.V."/>
            <person name="Mardanov A.V."/>
            <person name="Karnachuk O.V."/>
            <person name="Ravin N.V."/>
        </authorList>
    </citation>
    <scope>NUCLEOTIDE SEQUENCE</scope>
    <source>
        <strain evidence="13">Bu02</strain>
    </source>
</reference>
<organism evidence="13">
    <name type="scientific">Candidatus Fermentithermobacillus carboniphilus</name>
    <dbReference type="NCBI Taxonomy" id="3085328"/>
    <lineage>
        <taxon>Bacteria</taxon>
        <taxon>Bacillati</taxon>
        <taxon>Bacillota</taxon>
        <taxon>Candidatus Fermentithermobacillia</taxon>
        <taxon>Candidatus Fermentithermobacillales</taxon>
        <taxon>Candidatus Fermentithermobacillaceae</taxon>
        <taxon>Candidatus Fermentithermobacillus</taxon>
    </lineage>
</organism>
<dbReference type="InterPro" id="IPR000836">
    <property type="entry name" value="PRTase_dom"/>
</dbReference>
<dbReference type="SUPFAM" id="SSF53271">
    <property type="entry name" value="PRTase-like"/>
    <property type="match status" value="1"/>
</dbReference>
<evidence type="ECO:0000256" key="2">
    <source>
        <dbReference type="ARBA" id="ARBA00010138"/>
    </source>
</evidence>
<keyword evidence="7 11" id="KW-0408">Iron</keyword>
<proteinExistence type="inferred from homology"/>
<evidence type="ECO:0000256" key="4">
    <source>
        <dbReference type="ARBA" id="ARBA00022679"/>
    </source>
</evidence>
<feature type="binding site" evidence="7 11">
    <location>
        <position position="391"/>
    </location>
    <ligand>
        <name>[4Fe-4S] cluster</name>
        <dbReference type="ChEBI" id="CHEBI:49883"/>
    </ligand>
</feature>
<feature type="binding site" evidence="7 11">
    <location>
        <position position="245"/>
    </location>
    <ligand>
        <name>[4Fe-4S] cluster</name>
        <dbReference type="ChEBI" id="CHEBI:49883"/>
    </ligand>
</feature>
<dbReference type="GO" id="GO:0004044">
    <property type="term" value="F:amidophosphoribosyltransferase activity"/>
    <property type="evidence" value="ECO:0007669"/>
    <property type="project" value="UniProtKB-UniRule"/>
</dbReference>
<dbReference type="InterPro" id="IPR029057">
    <property type="entry name" value="PRTase-like"/>
</dbReference>
<dbReference type="PIRSF" id="PIRSF000485">
    <property type="entry name" value="Amd_phspho_trans"/>
    <property type="match status" value="1"/>
</dbReference>
<evidence type="ECO:0000256" key="9">
    <source>
        <dbReference type="PIRSR" id="PIRSR000485-1"/>
    </source>
</evidence>
<feature type="binding site" evidence="7 10">
    <location>
        <position position="292"/>
    </location>
    <ligand>
        <name>Mg(2+)</name>
        <dbReference type="ChEBI" id="CHEBI:18420"/>
    </ligand>
</feature>